<feature type="compositionally biased region" description="Low complexity" evidence="8">
    <location>
        <begin position="77"/>
        <end position="87"/>
    </location>
</feature>
<proteinExistence type="predicted"/>
<reference evidence="12" key="1">
    <citation type="submission" date="2022-11" db="UniProtKB">
        <authorList>
            <consortium name="WormBaseParasite"/>
        </authorList>
    </citation>
    <scope>IDENTIFICATION</scope>
</reference>
<evidence type="ECO:0000256" key="4">
    <source>
        <dbReference type="ARBA" id="ARBA00023136"/>
    </source>
</evidence>
<organism evidence="11 12">
    <name type="scientific">Parascaris univalens</name>
    <name type="common">Nematode worm</name>
    <dbReference type="NCBI Taxonomy" id="6257"/>
    <lineage>
        <taxon>Eukaryota</taxon>
        <taxon>Metazoa</taxon>
        <taxon>Ecdysozoa</taxon>
        <taxon>Nematoda</taxon>
        <taxon>Chromadorea</taxon>
        <taxon>Rhabditida</taxon>
        <taxon>Spirurina</taxon>
        <taxon>Ascaridomorpha</taxon>
        <taxon>Ascaridoidea</taxon>
        <taxon>Ascarididae</taxon>
        <taxon>Parascaris</taxon>
    </lineage>
</organism>
<dbReference type="InterPro" id="IPR036372">
    <property type="entry name" value="BEACH_dom_sf"/>
</dbReference>
<dbReference type="InterPro" id="IPR010508">
    <property type="entry name" value="NBEA-like_DUF1088"/>
</dbReference>
<dbReference type="GO" id="GO:0008104">
    <property type="term" value="P:intracellular protein localization"/>
    <property type="evidence" value="ECO:0007669"/>
    <property type="project" value="TreeGrafter"/>
</dbReference>
<feature type="region of interest" description="Disordered" evidence="8">
    <location>
        <begin position="1367"/>
        <end position="1402"/>
    </location>
</feature>
<evidence type="ECO:0000256" key="1">
    <source>
        <dbReference type="ARBA" id="ARBA00004370"/>
    </source>
</evidence>
<dbReference type="Pfam" id="PF20426">
    <property type="entry name" value="NBCH_WD40"/>
    <property type="match status" value="1"/>
</dbReference>
<evidence type="ECO:0000256" key="5">
    <source>
        <dbReference type="ARBA" id="ARBA00059038"/>
    </source>
</evidence>
<dbReference type="SUPFAM" id="SSF48371">
    <property type="entry name" value="ARM repeat"/>
    <property type="match status" value="1"/>
</dbReference>
<dbReference type="InterPro" id="IPR000409">
    <property type="entry name" value="BEACH_dom"/>
</dbReference>
<keyword evidence="11" id="KW-1185">Reference proteome</keyword>
<feature type="region of interest" description="Disordered" evidence="8">
    <location>
        <begin position="1"/>
        <end position="140"/>
    </location>
</feature>
<dbReference type="SMART" id="SM01026">
    <property type="entry name" value="Beach"/>
    <property type="match status" value="1"/>
</dbReference>
<dbReference type="FunFam" id="1.10.1540.10:FF:000001">
    <property type="entry name" value="neurobeachin isoform X1"/>
    <property type="match status" value="1"/>
</dbReference>
<feature type="compositionally biased region" description="Low complexity" evidence="8">
    <location>
        <begin position="2220"/>
        <end position="2235"/>
    </location>
</feature>
<evidence type="ECO:0000259" key="9">
    <source>
        <dbReference type="PROSITE" id="PS50197"/>
    </source>
</evidence>
<dbReference type="Pfam" id="PF06469">
    <property type="entry name" value="DUF1088"/>
    <property type="match status" value="1"/>
</dbReference>
<dbReference type="InterPro" id="IPR036322">
    <property type="entry name" value="WD40_repeat_dom_sf"/>
</dbReference>
<dbReference type="InterPro" id="IPR016024">
    <property type="entry name" value="ARM-type_fold"/>
</dbReference>
<dbReference type="PROSITE" id="PS51783">
    <property type="entry name" value="PH_BEACH"/>
    <property type="match status" value="1"/>
</dbReference>
<feature type="domain" description="BEACH" evidence="9">
    <location>
        <begin position="1856"/>
        <end position="2145"/>
    </location>
</feature>
<evidence type="ECO:0000256" key="2">
    <source>
        <dbReference type="ARBA" id="ARBA00022574"/>
    </source>
</evidence>
<dbReference type="Pfam" id="PF14844">
    <property type="entry name" value="PH_BEACH"/>
    <property type="match status" value="1"/>
</dbReference>
<dbReference type="InterPro" id="IPR046851">
    <property type="entry name" value="NBCH_WD40"/>
</dbReference>
<feature type="compositionally biased region" description="Basic and acidic residues" evidence="8">
    <location>
        <begin position="1385"/>
        <end position="1398"/>
    </location>
</feature>
<dbReference type="Gene3D" id="2.130.10.10">
    <property type="entry name" value="YVTN repeat-like/Quinoprotein amine dehydrogenase"/>
    <property type="match status" value="2"/>
</dbReference>
<feature type="compositionally biased region" description="Acidic residues" evidence="8">
    <location>
        <begin position="50"/>
        <end position="59"/>
    </location>
</feature>
<evidence type="ECO:0000259" key="10">
    <source>
        <dbReference type="PROSITE" id="PS51783"/>
    </source>
</evidence>
<evidence type="ECO:0000313" key="11">
    <source>
        <dbReference type="Proteomes" id="UP000887569"/>
    </source>
</evidence>
<dbReference type="GO" id="GO:0005829">
    <property type="term" value="C:cytosol"/>
    <property type="evidence" value="ECO:0007669"/>
    <property type="project" value="TreeGrafter"/>
</dbReference>
<name>A0A914ZV58_PARUN</name>
<comment type="subcellular location">
    <subcellularLocation>
        <location evidence="1">Membrane</location>
    </subcellularLocation>
</comment>
<feature type="compositionally biased region" description="Polar residues" evidence="8">
    <location>
        <begin position="1"/>
        <end position="16"/>
    </location>
</feature>
<dbReference type="Gene3D" id="2.30.29.30">
    <property type="entry name" value="Pleckstrin-homology domain (PH domain)/Phosphotyrosine-binding domain (PTB)"/>
    <property type="match status" value="1"/>
</dbReference>
<dbReference type="InterPro" id="IPR050865">
    <property type="entry name" value="BEACH_Domain"/>
</dbReference>
<protein>
    <recommendedName>
        <fullName evidence="6">Putative neurobeachin homolog</fullName>
    </recommendedName>
    <alternativeName>
        <fullName evidence="7">Suppressor enhancer of lin-12</fullName>
    </alternativeName>
</protein>
<dbReference type="CDD" id="cd01201">
    <property type="entry name" value="PH_BEACH"/>
    <property type="match status" value="1"/>
</dbReference>
<dbReference type="Pfam" id="PF13385">
    <property type="entry name" value="Laminin_G_3"/>
    <property type="match status" value="1"/>
</dbReference>
<dbReference type="Proteomes" id="UP000887569">
    <property type="component" value="Unplaced"/>
</dbReference>
<sequence length="2548" mass="285507">MSSSDIPPYDESSSAPKATVTVGDISDTENDDADHVVPSLPTQDLCESGNEGEMDDVTLDESGTTSMNQNYPEMNDLSDSLSTLGGSIEQSSEMPQQDGDGCATPVATVTSPSKKDTPKEELSEDKKKEELQSCDGNDKLSSKLHSTTVIHSSEETSAETFSRLSEGLKLGVLSHKDVVDSMFNLLVGGAFDLESRFIIEDSQNIVRMVCLLDIAPPRLQAEMWSVFVGVVRKSNRNLEACSRVGLISMVLDRLEESDAIVSDLLVQLLGVLTSYSISVKETKRFLRALKAEDGHWRKNSAKLLQVLKEMPKRDGADVFFSFPGSRGAGIALPPLMKWPYQNGWTFSTWLRMDPLNSVNFEKERPYLYCFRTNKGIGYSCYFMGNCLVVSSVRAPGKEVARCIRHELAPRKWHHIAISHVYSRWSKSEIQCFVDGQLIEAFDVTWLVSTTDQFDRCSIGCGPDGEEPFCGQIAALYVFAEAITLQQANSLYCLGATYQSSFRHDAESDLPDGYKKHLFDGRLSSSLVISYCPKNCDGQLCLHSSPKTSASYFVQVPHAIMKEGVEVVTTHSIHNSLHSVGGIQMLLPLFAQLDLPHVDAHDAPDYDICSTLLSAVSLLLSTSSSAQQQLFHSKGFLIISSVLYEASPRHLKESVLDALFGMAKFLLTCPAGISLLKQLFDHLLFNPQLWIRAPATLQIRLYQYLASDFLSNSSFVAVVRRCATIVELLHAIKFYYWVVPPRAPSTYTVKKVENRPSRGDIVKVRAHILALLSRLILMPDSKESGDVLRDLEFNALLNFIATIHEDDNLYDVLALTTRLLAERPAVMVPAFDRKKGLAVVFKLLNSSNELIRVPALKIFGYFLCRSTLKRKNDSVGNQNLLTLLTDRLLLNASCLSLATYNVLFEILVEQMSPLISYTVHAAISDAMRFENPTMLKVIANLITQSENRPELIKVKRLFLEDLLQMCEHSRDNRRTILQMSVWQEWLISLAYVFPANTDETAINELVYRVFALLLFHAIRLEYGGWRVWVDTLAIAHSKVSWERYRASSLVHVSAEERQRDVIADTVKDIVSSVVRVVDGKADERERKGTSPEEQPTAIYRTPEFRWSNIHLRLLNDLLSAIENVIDEWKGGHVSILDAVNSSENGVFVANCVHILSQLADSLIMACGGLLPLLAAATSPNSELEIVDSTGQGLATSDAARLLTRFALLADVFVFVSGISFSDLEQEKNMPSGGILRQALRLVSTMAVRNILACRAQRGDVHVDALRDVKQIERTNTIAQFISGALDTGDNAATIDTERLLQEVDLQRLKGIVYRDVEENRQAQFLALAVTYLLSVLMVSRYRDILEPPSTPSPFFDTTKAGVTARNTEGGVSGEHVNGISSNADKAQGETGRRERRDSGIDAEETVAESVASIRLQQMSVNKDDHQYSQDHLDTFNDRSLESRALETGERRAYLTTKLQKALETTAPLLREIMSDFRSFLQKTLLGTHGQEIMNDVKVMETMKNQAGSVIELVMLLCSQEWQTSLQKHAGLAFIELVNEGRLMAHATRDHVLRVANEADFILNRLRAEDVSKHAQFEAEAAEQMHHRRKEETINEHLIMASRRRDLLVASRLLDKLTTILISPSGAWANSKRDLEMFWKLDVWEDDSRRRKRFVPNPYGCRHSAARLKTVIESGASAQEAEKAREELLRELIARRVLSLGSLKTGSALGELVDESDIDKWASEPEPNVDFQRENTSYSTPGRLIAPGIVVPGTLSITSSELYFDADEDHPLYKQQDPKSLRYCDNLHGRWHFHEIRAIFLRRYLLENTALELFLASRTAVMFAFADEDTVRKVVECLPRVGVGVKYGLPQSRKTSLMTPRQLFKHSDMPQKWQRREISNFDYLMFLNTVAGRTYNDLNQYPIFPWVLANYTSPTLDLNIASNFRDLSKPVGALSEARRKFFQERYSSWEHESIPPFHYGTHYSTQAFTLNWLLRVEPFTTLFLHLQSGKFDHSNRLFHSIAEAWESCQRDSHDVKELIPELFYMPEMLLNGNDLDLGSRDDGAVLGDVVLPPWARSPEHFIALHRQALESDLVSCQLNQWIDLIFGYKQKGPEAVRATNVFYYLTYEGALNLNSIENATVREGLEQQMISFGQTPAQLMAEPHPPRHSVMTISPTMFQSYQDDLCMLMKFISNSAIVHLSANTFAQLPHPTVISIANNLVFALNKWNSSYTGVAATPLTPSVNSPSDSGGSESLSSAPNNLPLTVDPLLAAGNPSQPLARRHLGDALDQRLKIRWNNFVTTVESRSVIVCGYPDYSFRVIDTDSARVRQVIYGHGDVVTCLARSEANLFADCYVASGSLDCTVVLWHWNAQTQTIAGEYNVPGEMAAPRAILTGHDAHITMICVSAEHGLVLSASQDGTVLIHTTQGDLLRRIEPTLAPHLVECSVNLLLMSRECVAIVLYGHEHFLTFTTTGRQLNYLRSPERILCGILSRDGEYVVVGSEEGRVSVLRLFPLQLLYSFQQTDSAVRSVALSSNQRFVLAGLDSGAIVVFNIDFNKWHYEYRHRYTLR</sequence>
<dbReference type="Pfam" id="PF20425">
    <property type="entry name" value="Neurobeachin"/>
    <property type="match status" value="1"/>
</dbReference>
<dbReference type="SUPFAM" id="SSF50729">
    <property type="entry name" value="PH domain-like"/>
    <property type="match status" value="1"/>
</dbReference>
<feature type="compositionally biased region" description="Polar residues" evidence="8">
    <location>
        <begin position="61"/>
        <end position="72"/>
    </location>
</feature>
<dbReference type="GO" id="GO:0019901">
    <property type="term" value="F:protein kinase binding"/>
    <property type="evidence" value="ECO:0007669"/>
    <property type="project" value="TreeGrafter"/>
</dbReference>
<evidence type="ECO:0000256" key="7">
    <source>
        <dbReference type="ARBA" id="ARBA00081052"/>
    </source>
</evidence>
<comment type="function">
    <text evidence="5">Binds to type II regulatory subunits of protein kinase A and anchors/targets them to the membrane. May anchor the kinase to cytoskeletal and/or organelle-associated proteins. Regulates endosomal traffic in polarized epithelial cells such as the vulval precursor cells and intestinal cells. Thought to act as a negative regulator of lin-12 activity in vulval precursor cells. May have a role in the internalization process from basolateral surface of polarized epithelial cells.</text>
</comment>
<dbReference type="Gene3D" id="2.60.120.200">
    <property type="match status" value="1"/>
</dbReference>
<evidence type="ECO:0000256" key="3">
    <source>
        <dbReference type="ARBA" id="ARBA00022737"/>
    </source>
</evidence>
<feature type="region of interest" description="Disordered" evidence="8">
    <location>
        <begin position="2216"/>
        <end position="2236"/>
    </location>
</feature>
<evidence type="ECO:0000313" key="12">
    <source>
        <dbReference type="WBParaSite" id="PgB26_g018_t01"/>
    </source>
</evidence>
<dbReference type="WBParaSite" id="PgB26_g018_t01">
    <property type="protein sequence ID" value="PgB26_g018_t01"/>
    <property type="gene ID" value="PgB26_g018"/>
</dbReference>
<dbReference type="InterPro" id="IPR013320">
    <property type="entry name" value="ConA-like_dom_sf"/>
</dbReference>
<accession>A0A914ZV58</accession>
<dbReference type="SUPFAM" id="SSF81837">
    <property type="entry name" value="BEACH domain"/>
    <property type="match status" value="1"/>
</dbReference>
<dbReference type="SUPFAM" id="SSF50978">
    <property type="entry name" value="WD40 repeat-like"/>
    <property type="match status" value="1"/>
</dbReference>
<dbReference type="SUPFAM" id="SSF49899">
    <property type="entry name" value="Concanavalin A-like lectins/glucanases"/>
    <property type="match status" value="1"/>
</dbReference>
<keyword evidence="4" id="KW-0472">Membrane</keyword>
<dbReference type="GO" id="GO:0016020">
    <property type="term" value="C:membrane"/>
    <property type="evidence" value="ECO:0007669"/>
    <property type="project" value="UniProtKB-SubCell"/>
</dbReference>
<feature type="domain" description="BEACH-type PH" evidence="10">
    <location>
        <begin position="1729"/>
        <end position="1837"/>
    </location>
</feature>
<dbReference type="InterPro" id="IPR031570">
    <property type="entry name" value="NBEA/BDCP_DUF4704"/>
</dbReference>
<dbReference type="PROSITE" id="PS50197">
    <property type="entry name" value="BEACH"/>
    <property type="match status" value="1"/>
</dbReference>
<feature type="compositionally biased region" description="Basic and acidic residues" evidence="8">
    <location>
        <begin position="113"/>
        <end position="140"/>
    </location>
</feature>
<dbReference type="InterPro" id="IPR023362">
    <property type="entry name" value="PH-BEACH_dom"/>
</dbReference>
<dbReference type="Pfam" id="PF15787">
    <property type="entry name" value="DUF4704"/>
    <property type="match status" value="1"/>
</dbReference>
<keyword evidence="2" id="KW-0853">WD repeat</keyword>
<dbReference type="InterPro" id="IPR001680">
    <property type="entry name" value="WD40_rpt"/>
</dbReference>
<keyword evidence="3" id="KW-0677">Repeat</keyword>
<dbReference type="InterPro" id="IPR011993">
    <property type="entry name" value="PH-like_dom_sf"/>
</dbReference>
<evidence type="ECO:0000256" key="6">
    <source>
        <dbReference type="ARBA" id="ARBA00068767"/>
    </source>
</evidence>
<dbReference type="PANTHER" id="PTHR13743:SF162">
    <property type="entry name" value="NEUROBEACHIN"/>
    <property type="match status" value="1"/>
</dbReference>
<dbReference type="InterPro" id="IPR015943">
    <property type="entry name" value="WD40/YVTN_repeat-like_dom_sf"/>
</dbReference>
<dbReference type="CDD" id="cd06071">
    <property type="entry name" value="Beach"/>
    <property type="match status" value="1"/>
</dbReference>
<dbReference type="SMART" id="SM00320">
    <property type="entry name" value="WD40"/>
    <property type="match status" value="4"/>
</dbReference>
<dbReference type="Gene3D" id="1.10.1540.10">
    <property type="entry name" value="BEACH domain"/>
    <property type="match status" value="1"/>
</dbReference>
<dbReference type="InterPro" id="IPR046852">
    <property type="entry name" value="Neurobeachin_a-sol"/>
</dbReference>
<dbReference type="Pfam" id="PF02138">
    <property type="entry name" value="Beach"/>
    <property type="match status" value="1"/>
</dbReference>
<evidence type="ECO:0000256" key="8">
    <source>
        <dbReference type="SAM" id="MobiDB-lite"/>
    </source>
</evidence>
<dbReference type="PANTHER" id="PTHR13743">
    <property type="entry name" value="BEIGE/BEACH-RELATED"/>
    <property type="match status" value="1"/>
</dbReference>